<dbReference type="PIRSF" id="PIRSF006755">
    <property type="entry name" value="DTB_synth"/>
    <property type="match status" value="1"/>
</dbReference>
<comment type="similarity">
    <text evidence="9">Belongs to the dethiobiotin synthetase family.</text>
</comment>
<comment type="caution">
    <text evidence="10">The sequence shown here is derived from an EMBL/GenBank/DDBJ whole genome shotgun (WGS) entry which is preliminary data.</text>
</comment>
<feature type="binding site" evidence="9">
    <location>
        <position position="15"/>
    </location>
    <ligand>
        <name>Mg(2+)</name>
        <dbReference type="ChEBI" id="CHEBI:18420"/>
    </ligand>
</feature>
<dbReference type="InterPro" id="IPR004472">
    <property type="entry name" value="DTB_synth_BioD"/>
</dbReference>
<evidence type="ECO:0000256" key="2">
    <source>
        <dbReference type="ARBA" id="ARBA00022598"/>
    </source>
</evidence>
<dbReference type="GO" id="GO:0000287">
    <property type="term" value="F:magnesium ion binding"/>
    <property type="evidence" value="ECO:0007669"/>
    <property type="project" value="UniProtKB-UniRule"/>
</dbReference>
<comment type="catalytic activity">
    <reaction evidence="8">
        <text>(7R,8S)-8-amino-7-(carboxyamino)nonanoate + ATP = (4R,5S)-dethiobiotin + ADP + phosphate + H(+)</text>
        <dbReference type="Rhea" id="RHEA:63684"/>
        <dbReference type="ChEBI" id="CHEBI:15378"/>
        <dbReference type="ChEBI" id="CHEBI:30616"/>
        <dbReference type="ChEBI" id="CHEBI:43474"/>
        <dbReference type="ChEBI" id="CHEBI:149470"/>
        <dbReference type="ChEBI" id="CHEBI:149473"/>
        <dbReference type="ChEBI" id="CHEBI:456216"/>
    </reaction>
</comment>
<comment type="caution">
    <text evidence="9">Lacks conserved residue(s) required for the propagation of feature annotation.</text>
</comment>
<dbReference type="GO" id="GO:0009102">
    <property type="term" value="P:biotin biosynthetic process"/>
    <property type="evidence" value="ECO:0007669"/>
    <property type="project" value="UniProtKB-UniRule"/>
</dbReference>
<comment type="pathway">
    <text evidence="9">Cofactor biosynthesis; biotin biosynthesis; biotin from 7,8-diaminononanoate: step 1/2.</text>
</comment>
<comment type="subunit">
    <text evidence="9">Homodimer.</text>
</comment>
<evidence type="ECO:0000256" key="8">
    <source>
        <dbReference type="ARBA" id="ARBA00047386"/>
    </source>
</evidence>
<dbReference type="NCBIfam" id="TIGR00347">
    <property type="entry name" value="bioD"/>
    <property type="match status" value="1"/>
</dbReference>
<dbReference type="AlphaFoldDB" id="A0A831SSD1"/>
<dbReference type="GO" id="GO:0005829">
    <property type="term" value="C:cytosol"/>
    <property type="evidence" value="ECO:0007669"/>
    <property type="project" value="TreeGrafter"/>
</dbReference>
<protein>
    <recommendedName>
        <fullName evidence="9">ATP-dependent dethiobiotin synthetase BioD</fullName>
        <ecNumber evidence="9">6.3.3.3</ecNumber>
    </recommendedName>
    <alternativeName>
        <fullName evidence="9">DTB synthetase</fullName>
        <shortName evidence="9">DTBS</shortName>
    </alternativeName>
    <alternativeName>
        <fullName evidence="9">Dethiobiotin synthase</fullName>
    </alternativeName>
</protein>
<dbReference type="Proteomes" id="UP000886335">
    <property type="component" value="Unassembled WGS sequence"/>
</dbReference>
<dbReference type="GO" id="GO:0005524">
    <property type="term" value="F:ATP binding"/>
    <property type="evidence" value="ECO:0007669"/>
    <property type="project" value="UniProtKB-UniRule"/>
</dbReference>
<dbReference type="SUPFAM" id="SSF52540">
    <property type="entry name" value="P-loop containing nucleoside triphosphate hydrolases"/>
    <property type="match status" value="1"/>
</dbReference>
<keyword evidence="5 9" id="KW-0093">Biotin biosynthesis</keyword>
<comment type="catalytic activity">
    <reaction evidence="9">
        <text>(7R,8S)-7,8-diammoniononanoate + CO2 + ATP = (4R,5S)-dethiobiotin + ADP + phosphate + 3 H(+)</text>
        <dbReference type="Rhea" id="RHEA:15805"/>
        <dbReference type="ChEBI" id="CHEBI:15378"/>
        <dbReference type="ChEBI" id="CHEBI:16526"/>
        <dbReference type="ChEBI" id="CHEBI:30616"/>
        <dbReference type="ChEBI" id="CHEBI:43474"/>
        <dbReference type="ChEBI" id="CHEBI:149469"/>
        <dbReference type="ChEBI" id="CHEBI:149473"/>
        <dbReference type="ChEBI" id="CHEBI:456216"/>
        <dbReference type="EC" id="6.3.3.3"/>
    </reaction>
</comment>
<accession>A0A831SSD1</accession>
<dbReference type="UniPathway" id="UPA00078">
    <property type="reaction ID" value="UER00161"/>
</dbReference>
<dbReference type="PANTHER" id="PTHR43210">
    <property type="entry name" value="DETHIOBIOTIN SYNTHETASE"/>
    <property type="match status" value="1"/>
</dbReference>
<comment type="subcellular location">
    <subcellularLocation>
        <location evidence="9">Cytoplasm</location>
    </subcellularLocation>
</comment>
<dbReference type="Gene3D" id="3.40.50.300">
    <property type="entry name" value="P-loop containing nucleotide triphosphate hydrolases"/>
    <property type="match status" value="1"/>
</dbReference>
<evidence type="ECO:0000256" key="7">
    <source>
        <dbReference type="ARBA" id="ARBA00022842"/>
    </source>
</evidence>
<comment type="cofactor">
    <cofactor evidence="9">
        <name>Mg(2+)</name>
        <dbReference type="ChEBI" id="CHEBI:18420"/>
    </cofactor>
</comment>
<gene>
    <name evidence="9 10" type="primary">bioD</name>
    <name evidence="10" type="ORF">ENN50_02015</name>
</gene>
<feature type="binding site" evidence="9">
    <location>
        <begin position="113"/>
        <end position="116"/>
    </location>
    <ligand>
        <name>ATP</name>
        <dbReference type="ChEBI" id="CHEBI:30616"/>
    </ligand>
</feature>
<evidence type="ECO:0000256" key="1">
    <source>
        <dbReference type="ARBA" id="ARBA00022490"/>
    </source>
</evidence>
<feature type="binding site" evidence="9">
    <location>
        <begin position="173"/>
        <end position="174"/>
    </location>
    <ligand>
        <name>ATP</name>
        <dbReference type="ChEBI" id="CHEBI:30616"/>
    </ligand>
</feature>
<keyword evidence="2 9" id="KW-0436">Ligase</keyword>
<evidence type="ECO:0000256" key="5">
    <source>
        <dbReference type="ARBA" id="ARBA00022756"/>
    </source>
</evidence>
<comment type="function">
    <text evidence="9">Catalyzes a mechanistically unusual reaction, the ATP-dependent insertion of CO2 between the N7 and N8 nitrogen atoms of 7,8-diaminopelargonic acid (DAPA, also called 7,8-diammoniononanoate) to form a ureido ring.</text>
</comment>
<evidence type="ECO:0000256" key="6">
    <source>
        <dbReference type="ARBA" id="ARBA00022840"/>
    </source>
</evidence>
<feature type="active site" evidence="9">
    <location>
        <position position="36"/>
    </location>
</feature>
<keyword evidence="1 9" id="KW-0963">Cytoplasm</keyword>
<dbReference type="HAMAP" id="MF_00336">
    <property type="entry name" value="BioD"/>
    <property type="match status" value="1"/>
</dbReference>
<keyword evidence="7 9" id="KW-0460">Magnesium</keyword>
<dbReference type="PANTHER" id="PTHR43210:SF2">
    <property type="entry name" value="ATP-DEPENDENT DETHIOBIOTIN SYNTHETASE BIOD 2"/>
    <property type="match status" value="1"/>
</dbReference>
<organism evidence="10">
    <name type="scientific">Prosthecochloris aestuarii</name>
    <dbReference type="NCBI Taxonomy" id="1102"/>
    <lineage>
        <taxon>Bacteria</taxon>
        <taxon>Pseudomonadati</taxon>
        <taxon>Chlorobiota</taxon>
        <taxon>Chlorobiia</taxon>
        <taxon>Chlorobiales</taxon>
        <taxon>Chlorobiaceae</taxon>
        <taxon>Prosthecochloris</taxon>
    </lineage>
</organism>
<keyword evidence="4 9" id="KW-0547">Nucleotide-binding</keyword>
<sequence length="230" mass="24949">MIIAVSGIDTGIGKTEATGLLARAVMDAGKNVITQKMVQTGCCGIAEDILRHREMMGCGVLEIDRQGLTCPYVFPMPASPHLAARQEGVKVDPAVIERSTSELQQRYDVVVMEGAGGLMVPLDGDLLLVDYLALHHYPLVLVTSSRLGSINHTLLSLEACRRRNLPIAAVLYNRFAEEDAVIAADTRLFLEKYLRSTSPGTPVIELPDTRSRVTGETARQLARAVISILP</sequence>
<feature type="binding site" evidence="9">
    <location>
        <position position="113"/>
    </location>
    <ligand>
        <name>Mg(2+)</name>
        <dbReference type="ChEBI" id="CHEBI:18420"/>
    </ligand>
</feature>
<reference evidence="10" key="1">
    <citation type="journal article" date="2020" name="mSystems">
        <title>Genome- and Community-Level Interaction Insights into Carbon Utilization and Element Cycling Functions of Hydrothermarchaeota in Hydrothermal Sediment.</title>
        <authorList>
            <person name="Zhou Z."/>
            <person name="Liu Y."/>
            <person name="Xu W."/>
            <person name="Pan J."/>
            <person name="Luo Z.H."/>
            <person name="Li M."/>
        </authorList>
    </citation>
    <scope>NUCLEOTIDE SEQUENCE [LARGE SCALE GENOMIC DNA]</scope>
    <source>
        <strain evidence="10">SpSt-1181</strain>
    </source>
</reference>
<dbReference type="InterPro" id="IPR027417">
    <property type="entry name" value="P-loop_NTPase"/>
</dbReference>
<dbReference type="EC" id="6.3.3.3" evidence="9"/>
<feature type="binding site" evidence="9">
    <location>
        <position position="48"/>
    </location>
    <ligand>
        <name>ATP</name>
        <dbReference type="ChEBI" id="CHEBI:30616"/>
    </ligand>
</feature>
<proteinExistence type="inferred from homology"/>
<evidence type="ECO:0000256" key="3">
    <source>
        <dbReference type="ARBA" id="ARBA00022723"/>
    </source>
</evidence>
<keyword evidence="6 9" id="KW-0067">ATP-binding</keyword>
<dbReference type="CDD" id="cd03109">
    <property type="entry name" value="DTBS"/>
    <property type="match status" value="1"/>
</dbReference>
<dbReference type="EMBL" id="DSBW01000049">
    <property type="protein sequence ID" value="HED30470.1"/>
    <property type="molecule type" value="Genomic_DNA"/>
</dbReference>
<evidence type="ECO:0000256" key="4">
    <source>
        <dbReference type="ARBA" id="ARBA00022741"/>
    </source>
</evidence>
<evidence type="ECO:0000256" key="9">
    <source>
        <dbReference type="HAMAP-Rule" id="MF_00336"/>
    </source>
</evidence>
<dbReference type="Pfam" id="PF13500">
    <property type="entry name" value="AAA_26"/>
    <property type="match status" value="1"/>
</dbReference>
<dbReference type="GO" id="GO:0004141">
    <property type="term" value="F:dethiobiotin synthase activity"/>
    <property type="evidence" value="ECO:0007669"/>
    <property type="project" value="UniProtKB-UniRule"/>
</dbReference>
<evidence type="ECO:0000313" key="10">
    <source>
        <dbReference type="EMBL" id="HED30470.1"/>
    </source>
</evidence>
<feature type="binding site" evidence="9">
    <location>
        <position position="40"/>
    </location>
    <ligand>
        <name>substrate</name>
    </ligand>
</feature>
<name>A0A831SSD1_PROAE</name>
<keyword evidence="3 9" id="KW-0479">Metal-binding</keyword>
<feature type="binding site" evidence="9">
    <location>
        <position position="48"/>
    </location>
    <ligand>
        <name>Mg(2+)</name>
        <dbReference type="ChEBI" id="CHEBI:18420"/>
    </ligand>
</feature>